<evidence type="ECO:0000256" key="11">
    <source>
        <dbReference type="PROSITE-ProRule" id="PRU01360"/>
    </source>
</evidence>
<evidence type="ECO:0000313" key="18">
    <source>
        <dbReference type="Proteomes" id="UP000192903"/>
    </source>
</evidence>
<dbReference type="GO" id="GO:0015232">
    <property type="term" value="F:heme transmembrane transporter activity"/>
    <property type="evidence" value="ECO:0007669"/>
    <property type="project" value="InterPro"/>
</dbReference>
<evidence type="ECO:0000256" key="5">
    <source>
        <dbReference type="ARBA" id="ARBA00022692"/>
    </source>
</evidence>
<dbReference type="InterPro" id="IPR037066">
    <property type="entry name" value="Plug_dom_sf"/>
</dbReference>
<dbReference type="PANTHER" id="PTHR30069">
    <property type="entry name" value="TONB-DEPENDENT OUTER MEMBRANE RECEPTOR"/>
    <property type="match status" value="1"/>
</dbReference>
<dbReference type="PROSITE" id="PS01156">
    <property type="entry name" value="TONB_DEPENDENT_REC_2"/>
    <property type="match status" value="1"/>
</dbReference>
<dbReference type="InterPro" id="IPR010949">
    <property type="entry name" value="TonB_Hb/transfer/lactofer_rcpt"/>
</dbReference>
<evidence type="ECO:0000313" key="17">
    <source>
        <dbReference type="EMBL" id="SMF74576.1"/>
    </source>
</evidence>
<evidence type="ECO:0000256" key="12">
    <source>
        <dbReference type="PROSITE-ProRule" id="PRU10144"/>
    </source>
</evidence>
<dbReference type="OrthoDB" id="9796221at2"/>
<dbReference type="Pfam" id="PF00593">
    <property type="entry name" value="TonB_dep_Rec_b-barrel"/>
    <property type="match status" value="1"/>
</dbReference>
<organism evidence="17 18">
    <name type="scientific">Xaviernesmea oryzae</name>
    <dbReference type="NCBI Taxonomy" id="464029"/>
    <lineage>
        <taxon>Bacteria</taxon>
        <taxon>Pseudomonadati</taxon>
        <taxon>Pseudomonadota</taxon>
        <taxon>Alphaproteobacteria</taxon>
        <taxon>Hyphomicrobiales</taxon>
        <taxon>Rhizobiaceae</taxon>
        <taxon>Rhizobium/Agrobacterium group</taxon>
        <taxon>Xaviernesmea</taxon>
    </lineage>
</organism>
<dbReference type="GO" id="GO:0044718">
    <property type="term" value="P:siderophore transmembrane transport"/>
    <property type="evidence" value="ECO:0007669"/>
    <property type="project" value="TreeGrafter"/>
</dbReference>
<evidence type="ECO:0000259" key="15">
    <source>
        <dbReference type="Pfam" id="PF00593"/>
    </source>
</evidence>
<keyword evidence="8 11" id="KW-0472">Membrane</keyword>
<dbReference type="CDD" id="cd01347">
    <property type="entry name" value="ligand_gated_channel"/>
    <property type="match status" value="1"/>
</dbReference>
<keyword evidence="7 13" id="KW-0798">TonB box</keyword>
<dbReference type="EMBL" id="FXAF01000011">
    <property type="protein sequence ID" value="SMF74576.1"/>
    <property type="molecule type" value="Genomic_DNA"/>
</dbReference>
<feature type="signal peptide" evidence="14">
    <location>
        <begin position="1"/>
        <end position="17"/>
    </location>
</feature>
<dbReference type="PANTHER" id="PTHR30069:SF29">
    <property type="entry name" value="HEMOGLOBIN AND HEMOGLOBIN-HAPTOGLOBIN-BINDING PROTEIN 1-RELATED"/>
    <property type="match status" value="1"/>
</dbReference>
<keyword evidence="9 17" id="KW-0675">Receptor</keyword>
<dbReference type="RefSeq" id="WP_085424967.1">
    <property type="nucleotide sequence ID" value="NZ_FXAF01000011.1"/>
</dbReference>
<evidence type="ECO:0000256" key="8">
    <source>
        <dbReference type="ARBA" id="ARBA00023136"/>
    </source>
</evidence>
<evidence type="ECO:0000256" key="13">
    <source>
        <dbReference type="RuleBase" id="RU003357"/>
    </source>
</evidence>
<accession>A0A1X7GTR9</accession>
<dbReference type="STRING" id="464029.SAMN02982989_4397"/>
<comment type="similarity">
    <text evidence="2 11 13">Belongs to the TonB-dependent receptor family.</text>
</comment>
<dbReference type="InterPro" id="IPR036942">
    <property type="entry name" value="Beta-barrel_TonB_sf"/>
</dbReference>
<evidence type="ECO:0000256" key="14">
    <source>
        <dbReference type="SAM" id="SignalP"/>
    </source>
</evidence>
<dbReference type="GO" id="GO:0015344">
    <property type="term" value="F:siderophore uptake transmembrane transporter activity"/>
    <property type="evidence" value="ECO:0007669"/>
    <property type="project" value="TreeGrafter"/>
</dbReference>
<evidence type="ECO:0000256" key="10">
    <source>
        <dbReference type="ARBA" id="ARBA00023237"/>
    </source>
</evidence>
<evidence type="ECO:0000256" key="1">
    <source>
        <dbReference type="ARBA" id="ARBA00004571"/>
    </source>
</evidence>
<dbReference type="Pfam" id="PF07715">
    <property type="entry name" value="Plug"/>
    <property type="match status" value="1"/>
</dbReference>
<keyword evidence="6 14" id="KW-0732">Signal</keyword>
<evidence type="ECO:0000256" key="2">
    <source>
        <dbReference type="ARBA" id="ARBA00009810"/>
    </source>
</evidence>
<name>A0A1X7GTR9_9HYPH</name>
<feature type="short sequence motif" description="TonB C-terminal box" evidence="12">
    <location>
        <begin position="716"/>
        <end position="733"/>
    </location>
</feature>
<dbReference type="NCBIfam" id="TIGR01785">
    <property type="entry name" value="TonB-hemin"/>
    <property type="match status" value="1"/>
</dbReference>
<keyword evidence="4 11" id="KW-1134">Transmembrane beta strand</keyword>
<evidence type="ECO:0000256" key="6">
    <source>
        <dbReference type="ARBA" id="ARBA00022729"/>
    </source>
</evidence>
<dbReference type="InterPro" id="IPR012910">
    <property type="entry name" value="Plug_dom"/>
</dbReference>
<keyword evidence="3 11" id="KW-0813">Transport</keyword>
<comment type="subcellular location">
    <subcellularLocation>
        <location evidence="1 11">Cell outer membrane</location>
        <topology evidence="1 11">Multi-pass membrane protein</topology>
    </subcellularLocation>
</comment>
<gene>
    <name evidence="17" type="ORF">SAMN02982989_4397</name>
</gene>
<evidence type="ECO:0000256" key="4">
    <source>
        <dbReference type="ARBA" id="ARBA00022452"/>
    </source>
</evidence>
<keyword evidence="10 11" id="KW-0998">Cell outer membrane</keyword>
<feature type="domain" description="TonB-dependent receptor-like beta-barrel" evidence="15">
    <location>
        <begin position="255"/>
        <end position="691"/>
    </location>
</feature>
<dbReference type="InterPro" id="IPR000531">
    <property type="entry name" value="Beta-barrel_TonB"/>
</dbReference>
<feature type="chain" id="PRO_5013118276" evidence="14">
    <location>
        <begin position="18"/>
        <end position="733"/>
    </location>
</feature>
<dbReference type="PROSITE" id="PS52016">
    <property type="entry name" value="TONB_DEPENDENT_REC_3"/>
    <property type="match status" value="1"/>
</dbReference>
<protein>
    <submittedName>
        <fullName evidence="17">Hemoglobin/transferrin/lactoferrin receptor protein</fullName>
    </submittedName>
</protein>
<dbReference type="InterPro" id="IPR010917">
    <property type="entry name" value="TonB_rcpt_CS"/>
</dbReference>
<dbReference type="InterPro" id="IPR039426">
    <property type="entry name" value="TonB-dep_rcpt-like"/>
</dbReference>
<dbReference type="Gene3D" id="2.170.130.10">
    <property type="entry name" value="TonB-dependent receptor, plug domain"/>
    <property type="match status" value="1"/>
</dbReference>
<dbReference type="AlphaFoldDB" id="A0A1X7GTR9"/>
<dbReference type="InterPro" id="IPR011276">
    <property type="entry name" value="TonB_haem/Hb_rcpt"/>
</dbReference>
<evidence type="ECO:0000259" key="16">
    <source>
        <dbReference type="Pfam" id="PF07715"/>
    </source>
</evidence>
<dbReference type="GO" id="GO:0009279">
    <property type="term" value="C:cell outer membrane"/>
    <property type="evidence" value="ECO:0007669"/>
    <property type="project" value="UniProtKB-SubCell"/>
</dbReference>
<dbReference type="NCBIfam" id="TIGR01786">
    <property type="entry name" value="TonB-hemlactrns"/>
    <property type="match status" value="1"/>
</dbReference>
<evidence type="ECO:0000256" key="9">
    <source>
        <dbReference type="ARBA" id="ARBA00023170"/>
    </source>
</evidence>
<keyword evidence="5 11" id="KW-0812">Transmembrane</keyword>
<evidence type="ECO:0000256" key="3">
    <source>
        <dbReference type="ARBA" id="ARBA00022448"/>
    </source>
</evidence>
<evidence type="ECO:0000256" key="7">
    <source>
        <dbReference type="ARBA" id="ARBA00023077"/>
    </source>
</evidence>
<reference evidence="18" key="1">
    <citation type="submission" date="2017-04" db="EMBL/GenBank/DDBJ databases">
        <authorList>
            <person name="Varghese N."/>
            <person name="Submissions S."/>
        </authorList>
    </citation>
    <scope>NUCLEOTIDE SEQUENCE [LARGE SCALE GENOMIC DNA]</scope>
    <source>
        <strain evidence="18">B4P</strain>
    </source>
</reference>
<dbReference type="Gene3D" id="2.40.170.20">
    <property type="entry name" value="TonB-dependent receptor, beta-barrel domain"/>
    <property type="match status" value="1"/>
</dbReference>
<feature type="domain" description="TonB-dependent receptor plug" evidence="16">
    <location>
        <begin position="59"/>
        <end position="162"/>
    </location>
</feature>
<sequence>MVSRRLPSILTTCTALAALSLAAEASAQQAQQAQENGTTLRPIVLKGKSSRLKKGTAADTPLASETTKETLDKRDIEDLDDLGNTVEPGVSFVSATKSVNIRGLEDDRVVTTIDGIPIPYLSDPVRGAFGGVDAYDFSALSTIDIVRGGDSSRVGSGALGGAVVLRTLEPEDLIPEGSNWGGISKLTYDSSDRSVIGSAAVAKRIENTSILFQGSYKKGHETKTAGSTGGYGTARTEANPMDYDKSNLLFKVRHDLDGGHRIGLTAERYNMDSTEDLRQEQGTTYRIDDYDRISDLRRERVSLDYRYDAISDDSFIQSAWASIYWQRILRHEGPDGYRLTAPVGEYYRLSDKTEKSWGVVGALTGVYEAGPLLHEITVGGDASIFTTHQYINGEDSCDVTYVPACAFYHNNQSDEPDVDGARIGIYADDKISIGDSGFSLTPGVRFDWFDYRPSSTEQYENNSGYTGLPDADTDWAISPKVRLAYQLHEDVEFYAQWAMGFKSPSVSQLYSNYDNAPFYRQIGNPDLESETSSGFEVGANFGDAAFGGSIKGFYNKYRNFIDSDTVATPGYMLGSIQFFNRDRVRIYGIEAKAHKAFDNGFNVRASVAYAYGEDENTGELLDSVPPLKAILGAGYGAENWGSELSMVAVAGVSNLSPSSFKASGYAIFNLTGWWEPEQLKGLRIQAGVYNIFDREYYDALEMKDYTSVTASSSNKAFYSEPGRTFKVSLTQRF</sequence>
<dbReference type="SUPFAM" id="SSF56935">
    <property type="entry name" value="Porins"/>
    <property type="match status" value="1"/>
</dbReference>
<keyword evidence="18" id="KW-1185">Reference proteome</keyword>
<dbReference type="Proteomes" id="UP000192903">
    <property type="component" value="Unassembled WGS sequence"/>
</dbReference>
<proteinExistence type="inferred from homology"/>